<comment type="catalytic activity">
    <reaction evidence="6">
        <text>D-mannitol 1-phosphate + NAD(+) = beta-D-fructose 6-phosphate + NADH + H(+)</text>
        <dbReference type="Rhea" id="RHEA:19661"/>
        <dbReference type="ChEBI" id="CHEBI:15378"/>
        <dbReference type="ChEBI" id="CHEBI:57540"/>
        <dbReference type="ChEBI" id="CHEBI:57634"/>
        <dbReference type="ChEBI" id="CHEBI:57945"/>
        <dbReference type="ChEBI" id="CHEBI:61381"/>
        <dbReference type="EC" id="1.1.1.17"/>
    </reaction>
</comment>
<evidence type="ECO:0000256" key="3">
    <source>
        <dbReference type="ARBA" id="ARBA00016219"/>
    </source>
</evidence>
<dbReference type="Gene3D" id="3.40.50.720">
    <property type="entry name" value="NAD(P)-binding Rossmann-like Domain"/>
    <property type="match status" value="1"/>
</dbReference>
<dbReference type="InterPro" id="IPR013131">
    <property type="entry name" value="Mannitol_DH_N"/>
</dbReference>
<evidence type="ECO:0000259" key="8">
    <source>
        <dbReference type="Pfam" id="PF08125"/>
    </source>
</evidence>
<dbReference type="InterPro" id="IPR050988">
    <property type="entry name" value="Mannitol_DH/Oxidoreductase"/>
</dbReference>
<dbReference type="Pfam" id="PF08125">
    <property type="entry name" value="Mannitol_dh_C"/>
    <property type="match status" value="1"/>
</dbReference>
<dbReference type="SUPFAM" id="SSF51735">
    <property type="entry name" value="NAD(P)-binding Rossmann-fold domains"/>
    <property type="match status" value="1"/>
</dbReference>
<evidence type="ECO:0000313" key="9">
    <source>
        <dbReference type="EMBL" id="GAA4634884.1"/>
    </source>
</evidence>
<dbReference type="Proteomes" id="UP001501442">
    <property type="component" value="Unassembled WGS sequence"/>
</dbReference>
<dbReference type="InterPro" id="IPR036291">
    <property type="entry name" value="NAD(P)-bd_dom_sf"/>
</dbReference>
<evidence type="ECO:0000256" key="6">
    <source>
        <dbReference type="ARBA" id="ARBA00048615"/>
    </source>
</evidence>
<dbReference type="InterPro" id="IPR023027">
    <property type="entry name" value="Mannitol_DH_CS"/>
</dbReference>
<dbReference type="PANTHER" id="PTHR43362">
    <property type="entry name" value="MANNITOL DEHYDROGENASE DSF1-RELATED"/>
    <property type="match status" value="1"/>
</dbReference>
<dbReference type="InterPro" id="IPR008927">
    <property type="entry name" value="6-PGluconate_DH-like_C_sf"/>
</dbReference>
<keyword evidence="4" id="KW-0560">Oxidoreductase</keyword>
<organism evidence="9 10">
    <name type="scientific">Actinoallomurus vinaceus</name>
    <dbReference type="NCBI Taxonomy" id="1080074"/>
    <lineage>
        <taxon>Bacteria</taxon>
        <taxon>Bacillati</taxon>
        <taxon>Actinomycetota</taxon>
        <taxon>Actinomycetes</taxon>
        <taxon>Streptosporangiales</taxon>
        <taxon>Thermomonosporaceae</taxon>
        <taxon>Actinoallomurus</taxon>
    </lineage>
</organism>
<proteinExistence type="inferred from homology"/>
<dbReference type="EMBL" id="BAABHK010000014">
    <property type="protein sequence ID" value="GAA4634884.1"/>
    <property type="molecule type" value="Genomic_DNA"/>
</dbReference>
<dbReference type="PROSITE" id="PS00974">
    <property type="entry name" value="MANNITOL_DHGENASE"/>
    <property type="match status" value="1"/>
</dbReference>
<sequence length="431" mass="45990">MATTNRDVVAALRAQDMRYTVLTIAPDRIRVDPIDVITDAFTAADEPARVVDLLADPGTSVVTLTVTEKGYTYLPGSRRLDLDDPGVAHDLRDPAPRTTVGRLARGLLRRAQGDGAPLTVLSCDNLAANGTVLRGLLTEFAGALPGPEGETLTRYLDDAVTFPNTMVDRIVPATTDEHRAQAAAAGFDDRVPVPAEPFRMWVMEDRFAAGRPAWERAGAILTDEVAAYEAIKVRFLNGTHSLLAYLGMLAGHPLIADAVADEPIAAAAWRLGDEYRPTVTVPAGFDLDHYRDDLFERFANRPLGHLTRQVGSDGSLKLAQRVPAAVSWHLEHGHTPRTLALLVAAWIRAVGEPGSVTDPAVGRPVEPAADRLTALAERTSGPEDLARAVLADERLLGGGSTADPRFVTAVGDLLGVLRKGGVRAAAAEVTP</sequence>
<dbReference type="InterPro" id="IPR013328">
    <property type="entry name" value="6PGD_dom2"/>
</dbReference>
<dbReference type="PANTHER" id="PTHR43362:SF1">
    <property type="entry name" value="MANNITOL DEHYDROGENASE 2-RELATED"/>
    <property type="match status" value="1"/>
</dbReference>
<accession>A0ABP8UMI1</accession>
<dbReference type="InterPro" id="IPR000669">
    <property type="entry name" value="Mannitol_DH"/>
</dbReference>
<keyword evidence="10" id="KW-1185">Reference proteome</keyword>
<comment type="similarity">
    <text evidence="1">Belongs to the mannitol dehydrogenase family.</text>
</comment>
<evidence type="ECO:0000256" key="5">
    <source>
        <dbReference type="ARBA" id="ARBA00023027"/>
    </source>
</evidence>
<dbReference type="InterPro" id="IPR013118">
    <property type="entry name" value="Mannitol_DH_C"/>
</dbReference>
<dbReference type="EC" id="1.1.1.17" evidence="2"/>
<keyword evidence="5" id="KW-0520">NAD</keyword>
<feature type="domain" description="Mannitol dehydrogenase C-terminal" evidence="8">
    <location>
        <begin position="225"/>
        <end position="410"/>
    </location>
</feature>
<evidence type="ECO:0000256" key="2">
    <source>
        <dbReference type="ARBA" id="ARBA00012939"/>
    </source>
</evidence>
<dbReference type="Pfam" id="PF01232">
    <property type="entry name" value="Mannitol_dh"/>
    <property type="match status" value="1"/>
</dbReference>
<dbReference type="Gene3D" id="1.10.1040.10">
    <property type="entry name" value="N-(1-d-carboxylethyl)-l-norvaline Dehydrogenase, domain 2"/>
    <property type="match status" value="1"/>
</dbReference>
<protein>
    <recommendedName>
        <fullName evidence="3">Mannitol-1-phosphate 5-dehydrogenase</fullName>
        <ecNumber evidence="2">1.1.1.17</ecNumber>
    </recommendedName>
</protein>
<reference evidence="10" key="1">
    <citation type="journal article" date="2019" name="Int. J. Syst. Evol. Microbiol.">
        <title>The Global Catalogue of Microorganisms (GCM) 10K type strain sequencing project: providing services to taxonomists for standard genome sequencing and annotation.</title>
        <authorList>
            <consortium name="The Broad Institute Genomics Platform"/>
            <consortium name="The Broad Institute Genome Sequencing Center for Infectious Disease"/>
            <person name="Wu L."/>
            <person name="Ma J."/>
        </authorList>
    </citation>
    <scope>NUCLEOTIDE SEQUENCE [LARGE SCALE GENOMIC DNA]</scope>
    <source>
        <strain evidence="10">JCM 17939</strain>
    </source>
</reference>
<evidence type="ECO:0000259" key="7">
    <source>
        <dbReference type="Pfam" id="PF01232"/>
    </source>
</evidence>
<evidence type="ECO:0000256" key="1">
    <source>
        <dbReference type="ARBA" id="ARBA00006541"/>
    </source>
</evidence>
<dbReference type="SUPFAM" id="SSF48179">
    <property type="entry name" value="6-phosphogluconate dehydrogenase C-terminal domain-like"/>
    <property type="match status" value="1"/>
</dbReference>
<dbReference type="PRINTS" id="PR00084">
    <property type="entry name" value="MTLDHDRGNASE"/>
</dbReference>
<feature type="domain" description="Mannitol dehydrogenase N-terminal" evidence="7">
    <location>
        <begin position="5"/>
        <end position="215"/>
    </location>
</feature>
<gene>
    <name evidence="9" type="ORF">GCM10023196_078200</name>
</gene>
<comment type="caution">
    <text evidence="9">The sequence shown here is derived from an EMBL/GenBank/DDBJ whole genome shotgun (WGS) entry which is preliminary data.</text>
</comment>
<name>A0ABP8UMI1_9ACTN</name>
<evidence type="ECO:0000313" key="10">
    <source>
        <dbReference type="Proteomes" id="UP001501442"/>
    </source>
</evidence>
<evidence type="ECO:0000256" key="4">
    <source>
        <dbReference type="ARBA" id="ARBA00023002"/>
    </source>
</evidence>